<dbReference type="Proteomes" id="UP000013097">
    <property type="component" value="Unassembled WGS sequence"/>
</dbReference>
<dbReference type="RefSeq" id="WP_002599374.1">
    <property type="nucleotide sequence ID" value="NZ_KB850958.1"/>
</dbReference>
<dbReference type="SUPFAM" id="SSF52540">
    <property type="entry name" value="P-loop containing nucleoside triphosphate hydrolases"/>
    <property type="match status" value="1"/>
</dbReference>
<dbReference type="PATRIC" id="fig|999411.4.peg.2848"/>
<dbReference type="Pfam" id="PF00005">
    <property type="entry name" value="ABC_tran"/>
    <property type="match status" value="1"/>
</dbReference>
<organism evidence="6 7">
    <name type="scientific">Clostridium thermobutyricum</name>
    <dbReference type="NCBI Taxonomy" id="29372"/>
    <lineage>
        <taxon>Bacteria</taxon>
        <taxon>Bacillati</taxon>
        <taxon>Bacillota</taxon>
        <taxon>Clostridia</taxon>
        <taxon>Eubacteriales</taxon>
        <taxon>Clostridiaceae</taxon>
        <taxon>Clostridium</taxon>
    </lineage>
</organism>
<reference evidence="6 7" key="1">
    <citation type="submission" date="2013-01" db="EMBL/GenBank/DDBJ databases">
        <title>The Genome Sequence of Clostridium colicanis 209318.</title>
        <authorList>
            <consortium name="The Broad Institute Genome Sequencing Platform"/>
            <person name="Earl A."/>
            <person name="Ward D."/>
            <person name="Feldgarden M."/>
            <person name="Gevers D."/>
            <person name="Courvalin P."/>
            <person name="Lambert T."/>
            <person name="Walker B."/>
            <person name="Young S.K."/>
            <person name="Zeng Q."/>
            <person name="Gargeya S."/>
            <person name="Fitzgerald M."/>
            <person name="Haas B."/>
            <person name="Abouelleil A."/>
            <person name="Alvarado L."/>
            <person name="Arachchi H.M."/>
            <person name="Berlin A.M."/>
            <person name="Chapman S.B."/>
            <person name="Dewar J."/>
            <person name="Goldberg J."/>
            <person name="Griggs A."/>
            <person name="Gujja S."/>
            <person name="Hansen M."/>
            <person name="Howarth C."/>
            <person name="Imamovic A."/>
            <person name="Larimer J."/>
            <person name="McCowan C."/>
            <person name="Murphy C."/>
            <person name="Neiman D."/>
            <person name="Pearson M."/>
            <person name="Priest M."/>
            <person name="Roberts A."/>
            <person name="Saif S."/>
            <person name="Shea T."/>
            <person name="Sisk P."/>
            <person name="Sykes S."/>
            <person name="Wortman J."/>
            <person name="Nusbaum C."/>
            <person name="Birren B."/>
        </authorList>
    </citation>
    <scope>NUCLEOTIDE SEQUENCE [LARGE SCALE GENOMIC DNA]</scope>
    <source>
        <strain evidence="6 7">209318</strain>
    </source>
</reference>
<evidence type="ECO:0000259" key="5">
    <source>
        <dbReference type="PROSITE" id="PS50893"/>
    </source>
</evidence>
<dbReference type="HOGENOM" id="CLU_000604_1_22_9"/>
<keyword evidence="7" id="KW-1185">Reference proteome</keyword>
<name>N9XJD2_9CLOT</name>
<dbReference type="InterPro" id="IPR003593">
    <property type="entry name" value="AAA+_ATPase"/>
</dbReference>
<dbReference type="AlphaFoldDB" id="N9XJD2"/>
<dbReference type="InterPro" id="IPR027417">
    <property type="entry name" value="P-loop_NTPase"/>
</dbReference>
<keyword evidence="3" id="KW-0547">Nucleotide-binding</keyword>
<dbReference type="Gene3D" id="3.40.50.300">
    <property type="entry name" value="P-loop containing nucleotide triphosphate hydrolases"/>
    <property type="match status" value="1"/>
</dbReference>
<gene>
    <name evidence="6" type="ORF">HMPREF1092_02933</name>
</gene>
<dbReference type="GO" id="GO:0005524">
    <property type="term" value="F:ATP binding"/>
    <property type="evidence" value="ECO:0007669"/>
    <property type="project" value="UniProtKB-KW"/>
</dbReference>
<accession>N9XJD2</accession>
<evidence type="ECO:0000256" key="1">
    <source>
        <dbReference type="ARBA" id="ARBA00005417"/>
    </source>
</evidence>
<evidence type="ECO:0000256" key="4">
    <source>
        <dbReference type="ARBA" id="ARBA00022840"/>
    </source>
</evidence>
<dbReference type="CDD" id="cd03255">
    <property type="entry name" value="ABC_MJ0796_LolCDE_FtsE"/>
    <property type="match status" value="1"/>
</dbReference>
<dbReference type="PROSITE" id="PS50893">
    <property type="entry name" value="ABC_TRANSPORTER_2"/>
    <property type="match status" value="1"/>
</dbReference>
<dbReference type="InterPro" id="IPR017911">
    <property type="entry name" value="MacB-like_ATP-bd"/>
</dbReference>
<evidence type="ECO:0000256" key="3">
    <source>
        <dbReference type="ARBA" id="ARBA00022741"/>
    </source>
</evidence>
<dbReference type="FunFam" id="3.40.50.300:FF:000032">
    <property type="entry name" value="Export ABC transporter ATP-binding protein"/>
    <property type="match status" value="1"/>
</dbReference>
<comment type="similarity">
    <text evidence="1">Belongs to the ABC transporter superfamily.</text>
</comment>
<evidence type="ECO:0000256" key="2">
    <source>
        <dbReference type="ARBA" id="ARBA00022448"/>
    </source>
</evidence>
<evidence type="ECO:0000313" key="7">
    <source>
        <dbReference type="Proteomes" id="UP000013097"/>
    </source>
</evidence>
<dbReference type="InterPro" id="IPR003439">
    <property type="entry name" value="ABC_transporter-like_ATP-bd"/>
</dbReference>
<dbReference type="PANTHER" id="PTHR42798:SF7">
    <property type="entry name" value="ALPHA-D-RIBOSE 1-METHYLPHOSPHONATE 5-TRIPHOSPHATE SYNTHASE SUBUNIT PHNL"/>
    <property type="match status" value="1"/>
</dbReference>
<keyword evidence="2" id="KW-0813">Transport</keyword>
<sequence length="259" mass="28762">MKEVIVAENLTKEYFKSFKYKKEGLTKEVTVALDGISFKIYDGEFISIMGPSGSGKSTFVNLISTIDSPTKGKIFINGKRTSGLSETALSKLRSETIGFVFQDFNLIDNLTISENISVPLKLSGISLKEIKERISDISEKLNISEILEKYPAECSGGQIQRCAIARALINNPKVIIADEPTGNLDSVNSKIILNIFKELNEKFGITILIVTHDPLTASYSKKTINIIDGKIEKSIERKDLSQREYFDKILNLVSGEIDI</sequence>
<dbReference type="GO" id="GO:0022857">
    <property type="term" value="F:transmembrane transporter activity"/>
    <property type="evidence" value="ECO:0007669"/>
    <property type="project" value="UniProtKB-ARBA"/>
</dbReference>
<proteinExistence type="inferred from homology"/>
<protein>
    <submittedName>
        <fullName evidence="6">Peptide ABC transporter ATP-binding protein</fullName>
    </submittedName>
</protein>
<dbReference type="EMBL" id="AGYT01000019">
    <property type="protein sequence ID" value="ENY99797.1"/>
    <property type="molecule type" value="Genomic_DNA"/>
</dbReference>
<dbReference type="eggNOG" id="COG1136">
    <property type="taxonomic scope" value="Bacteria"/>
</dbReference>
<keyword evidence="4 6" id="KW-0067">ATP-binding</keyword>
<dbReference type="PANTHER" id="PTHR42798">
    <property type="entry name" value="LIPOPROTEIN-RELEASING SYSTEM ATP-BINDING PROTEIN LOLD"/>
    <property type="match status" value="1"/>
</dbReference>
<dbReference type="GO" id="GO:0016887">
    <property type="term" value="F:ATP hydrolysis activity"/>
    <property type="evidence" value="ECO:0007669"/>
    <property type="project" value="InterPro"/>
</dbReference>
<dbReference type="SMART" id="SM00382">
    <property type="entry name" value="AAA"/>
    <property type="match status" value="1"/>
</dbReference>
<feature type="domain" description="ABC transporter" evidence="5">
    <location>
        <begin position="5"/>
        <end position="253"/>
    </location>
</feature>
<comment type="caution">
    <text evidence="6">The sequence shown here is derived from an EMBL/GenBank/DDBJ whole genome shotgun (WGS) entry which is preliminary data.</text>
</comment>
<evidence type="ECO:0000313" key="6">
    <source>
        <dbReference type="EMBL" id="ENY99797.1"/>
    </source>
</evidence>
<dbReference type="GO" id="GO:0098796">
    <property type="term" value="C:membrane protein complex"/>
    <property type="evidence" value="ECO:0007669"/>
    <property type="project" value="UniProtKB-ARBA"/>
</dbReference>